<comment type="catalytic activity">
    <reaction evidence="6">
        <text>an anthocyanidin + UDP-alpha-D-glucose + H(+) = an anthocyanidin 3-O-beta-D-glucoside + UDP</text>
        <dbReference type="Rhea" id="RHEA:20093"/>
        <dbReference type="ChEBI" id="CHEBI:15378"/>
        <dbReference type="ChEBI" id="CHEBI:16307"/>
        <dbReference type="ChEBI" id="CHEBI:58223"/>
        <dbReference type="ChEBI" id="CHEBI:58885"/>
        <dbReference type="ChEBI" id="CHEBI:143576"/>
        <dbReference type="EC" id="2.4.1.115"/>
    </reaction>
</comment>
<evidence type="ECO:0000256" key="5">
    <source>
        <dbReference type="ARBA" id="ARBA00022679"/>
    </source>
</evidence>
<dbReference type="EMBL" id="MT433768">
    <property type="protein sequence ID" value="QPC97359.1"/>
    <property type="molecule type" value="mRNA"/>
</dbReference>
<reference evidence="7" key="1">
    <citation type="submission" date="2020-05" db="EMBL/GenBank/DDBJ databases">
        <title>The Biosynthesis of Di-C-Glycosylflavone in different species.</title>
        <authorList>
            <person name="Wang Z."/>
        </authorList>
    </citation>
    <scope>NUCLEOTIDE SEQUENCE</scope>
</reference>
<protein>
    <recommendedName>
        <fullName evidence="3">anthocyanidin 3-O-glucosyltransferase</fullName>
        <ecNumber evidence="3">2.4.1.115</ecNumber>
    </recommendedName>
</protein>
<evidence type="ECO:0000256" key="1">
    <source>
        <dbReference type="ARBA" id="ARBA00004935"/>
    </source>
</evidence>
<dbReference type="GO" id="GO:0047213">
    <property type="term" value="F:anthocyanidin 3-O-glucosyltransferase activity"/>
    <property type="evidence" value="ECO:0007669"/>
    <property type="project" value="UniProtKB-EC"/>
</dbReference>
<comment type="similarity">
    <text evidence="2">Belongs to the UDP-glycosyltransferase family.</text>
</comment>
<comment type="pathway">
    <text evidence="1">Pigment biosynthesis; anthocyanin biosynthesis.</text>
</comment>
<proteinExistence type="evidence at transcript level"/>
<organism evidence="7">
    <name type="scientific">Viola tricolor</name>
    <dbReference type="NCBI Taxonomy" id="214053"/>
    <lineage>
        <taxon>Eukaryota</taxon>
        <taxon>Viridiplantae</taxon>
        <taxon>Streptophyta</taxon>
        <taxon>Embryophyta</taxon>
        <taxon>Tracheophyta</taxon>
        <taxon>Spermatophyta</taxon>
        <taxon>Magnoliopsida</taxon>
        <taxon>eudicotyledons</taxon>
        <taxon>Gunneridae</taxon>
        <taxon>Pentapetalae</taxon>
        <taxon>rosids</taxon>
        <taxon>fabids</taxon>
        <taxon>Malpighiales</taxon>
        <taxon>Violaceae</taxon>
        <taxon>Viola</taxon>
        <taxon>Viola subgen. Viola</taxon>
        <taxon>Viola sect. Melanium</taxon>
        <taxon>Viola subsect. Bracteolatae</taxon>
    </lineage>
</organism>
<evidence type="ECO:0000313" key="7">
    <source>
        <dbReference type="EMBL" id="QPC97359.1"/>
    </source>
</evidence>
<keyword evidence="5 7" id="KW-0808">Transferase</keyword>
<dbReference type="PANTHER" id="PTHR48048">
    <property type="entry name" value="GLYCOSYLTRANSFERASE"/>
    <property type="match status" value="1"/>
</dbReference>
<evidence type="ECO:0000256" key="4">
    <source>
        <dbReference type="ARBA" id="ARBA00022676"/>
    </source>
</evidence>
<dbReference type="InterPro" id="IPR050481">
    <property type="entry name" value="UDP-glycosyltransf_plant"/>
</dbReference>
<dbReference type="Pfam" id="PF00201">
    <property type="entry name" value="UDPGT"/>
    <property type="match status" value="1"/>
</dbReference>
<name>A0A7S8F1H5_9ROSI</name>
<dbReference type="InterPro" id="IPR002213">
    <property type="entry name" value="UDP_glucos_trans"/>
</dbReference>
<dbReference type="FunFam" id="3.40.50.2000:FF:000056">
    <property type="entry name" value="Glycosyltransferase"/>
    <property type="match status" value="1"/>
</dbReference>
<sequence length="477" mass="52366">MEYSGNPNNHSPHVAILAGAGMGHLTPTLRLAASLLKRNCLVTLITAHPCVSDAESKLISLFLSAFPQARKEQFHIVPLDPPVEGCDPFWLQWEATRRSLQVLPSLLQSLSPPLSALVTDVTLLTPVLEFTATLKNLPKYILFISCARMFSLLASYHTFFSTTHHLPEDDYFSKAEFLETPFPGVGPFLKSSIPAALQEATNLFVSIFKEDGKKVSSFDGVFINTFDRLEPELVGNGAKLFDGRVMPPLITVRLSPCDFERGAGSSKLGWLDDQAPGSVVYVSFGSRIAIKKERIREIGEGLVRCGYPFLWVVKDKIVDKEDTALLEDVIGDELMEKVKSKGLVVKEWVDQGGILGHKAVGGFVNHSGWNSVTEAAWCGMRVLAWPADADQGINAEAVEKSGLGIWAKDWGCLAGPNSDKMVTGEEIGTKIQEMMGNDLLRLQAQQIRDEARNAFGDGGSCENAMKELIEKWKMTNV</sequence>
<dbReference type="EC" id="2.4.1.115" evidence="3"/>
<dbReference type="SUPFAM" id="SSF53756">
    <property type="entry name" value="UDP-Glycosyltransferase/glycogen phosphorylase"/>
    <property type="match status" value="1"/>
</dbReference>
<dbReference type="PANTHER" id="PTHR48048:SF76">
    <property type="entry name" value="UDP-GLYCOSYLTRANSFERASE 708D1-LIKE"/>
    <property type="match status" value="1"/>
</dbReference>
<evidence type="ECO:0000256" key="6">
    <source>
        <dbReference type="ARBA" id="ARBA00047606"/>
    </source>
</evidence>
<evidence type="ECO:0000256" key="2">
    <source>
        <dbReference type="ARBA" id="ARBA00009995"/>
    </source>
</evidence>
<dbReference type="Gene3D" id="3.40.50.2000">
    <property type="entry name" value="Glycogen Phosphorylase B"/>
    <property type="match status" value="2"/>
</dbReference>
<evidence type="ECO:0000256" key="3">
    <source>
        <dbReference type="ARBA" id="ARBA00012585"/>
    </source>
</evidence>
<keyword evidence="4" id="KW-0328">Glycosyltransferase</keyword>
<accession>A0A7S8F1H5</accession>
<dbReference type="AlphaFoldDB" id="A0A7S8F1H5"/>
<dbReference type="CDD" id="cd03784">
    <property type="entry name" value="GT1_Gtf-like"/>
    <property type="match status" value="1"/>
</dbReference>